<reference evidence="6" key="2">
    <citation type="journal article" date="2023" name="Microorganisms">
        <title>Isolation and Genomic Characteristics of Cat-Borne Campylobacter felis sp. nov. and Sheep-Borne Campylobacter ovis sp. nov.</title>
        <authorList>
            <person name="Wang H."/>
            <person name="Li Y."/>
            <person name="Gu Y."/>
            <person name="Zhou G."/>
            <person name="Chen X."/>
            <person name="Zhang X."/>
            <person name="Shao Z."/>
            <person name="Zhang J."/>
            <person name="Zhang M."/>
        </authorList>
    </citation>
    <scope>NUCLEOTIDE SEQUENCE</scope>
    <source>
        <strain evidence="6">PS10</strain>
    </source>
</reference>
<keyword evidence="2" id="KW-0479">Metal-binding</keyword>
<dbReference type="SMART" id="SM00478">
    <property type="entry name" value="ENDO3c"/>
    <property type="match status" value="1"/>
</dbReference>
<proteinExistence type="predicted"/>
<comment type="caution">
    <text evidence="6">The sequence shown here is derived from an EMBL/GenBank/DDBJ whole genome shotgun (WGS) entry which is preliminary data.</text>
</comment>
<gene>
    <name evidence="6" type="ORF">NYG85_04110</name>
</gene>
<dbReference type="GO" id="GO:0004519">
    <property type="term" value="F:endonuclease activity"/>
    <property type="evidence" value="ECO:0007669"/>
    <property type="project" value="UniProtKB-KW"/>
</dbReference>
<organism evidence="6 7">
    <name type="scientific">Campylobacter gastrosuis</name>
    <dbReference type="NCBI Taxonomy" id="2974576"/>
    <lineage>
        <taxon>Bacteria</taxon>
        <taxon>Pseudomonadati</taxon>
        <taxon>Campylobacterota</taxon>
        <taxon>Epsilonproteobacteria</taxon>
        <taxon>Campylobacterales</taxon>
        <taxon>Campylobacteraceae</taxon>
        <taxon>Campylobacter</taxon>
    </lineage>
</organism>
<evidence type="ECO:0000256" key="1">
    <source>
        <dbReference type="ARBA" id="ARBA00022485"/>
    </source>
</evidence>
<keyword evidence="6" id="KW-0255">Endonuclease</keyword>
<keyword evidence="7" id="KW-1185">Reference proteome</keyword>
<dbReference type="InterPro" id="IPR003265">
    <property type="entry name" value="HhH-GPD_domain"/>
</dbReference>
<dbReference type="Proteomes" id="UP001173801">
    <property type="component" value="Unassembled WGS sequence"/>
</dbReference>
<dbReference type="InterPro" id="IPR011257">
    <property type="entry name" value="DNA_glycosylase"/>
</dbReference>
<reference evidence="6" key="1">
    <citation type="submission" date="2022-08" db="EMBL/GenBank/DDBJ databases">
        <authorList>
            <person name="Wang H."/>
        </authorList>
    </citation>
    <scope>NUCLEOTIDE SEQUENCE</scope>
    <source>
        <strain evidence="6">PS10</strain>
    </source>
</reference>
<dbReference type="PANTHER" id="PTHR10359:SF19">
    <property type="entry name" value="DNA REPAIR GLYCOSYLASE MJ1434-RELATED"/>
    <property type="match status" value="1"/>
</dbReference>
<dbReference type="SUPFAM" id="SSF48150">
    <property type="entry name" value="DNA-glycosylase"/>
    <property type="match status" value="1"/>
</dbReference>
<feature type="domain" description="HhH-GPD" evidence="5">
    <location>
        <begin position="35"/>
        <end position="198"/>
    </location>
</feature>
<evidence type="ECO:0000259" key="5">
    <source>
        <dbReference type="SMART" id="SM00478"/>
    </source>
</evidence>
<dbReference type="EMBL" id="JANURM010000003">
    <property type="protein sequence ID" value="MDL0088557.1"/>
    <property type="molecule type" value="Genomic_DNA"/>
</dbReference>
<keyword evidence="3" id="KW-0408">Iron</keyword>
<keyword evidence="6" id="KW-0378">Hydrolase</keyword>
<evidence type="ECO:0000256" key="2">
    <source>
        <dbReference type="ARBA" id="ARBA00022723"/>
    </source>
</evidence>
<accession>A0ABT7HNP9</accession>
<dbReference type="Pfam" id="PF00730">
    <property type="entry name" value="HhH-GPD"/>
    <property type="match status" value="1"/>
</dbReference>
<protein>
    <submittedName>
        <fullName evidence="6">Endonuclease III</fullName>
    </submittedName>
</protein>
<dbReference type="Gene3D" id="1.10.1670.10">
    <property type="entry name" value="Helix-hairpin-Helix base-excision DNA repair enzymes (C-terminal)"/>
    <property type="match status" value="1"/>
</dbReference>
<keyword evidence="6" id="KW-0540">Nuclease</keyword>
<evidence type="ECO:0000256" key="4">
    <source>
        <dbReference type="ARBA" id="ARBA00023014"/>
    </source>
</evidence>
<evidence type="ECO:0000256" key="3">
    <source>
        <dbReference type="ARBA" id="ARBA00023004"/>
    </source>
</evidence>
<name>A0ABT7HNP9_9BACT</name>
<sequence>MSVTELFLRLFLLYKDRNLAWPNNGSFEVVVGAILVQNTAWRNVLKALENLKNANALSVDGILNLSVNDLAILIKPSGFYNTKAKRLNTLVKAIKSDFGDFENFKNSVSREWLLGVKGVGFETTDAILTYACFKPEAIASAYAARILATFGYEFESYDELKEHLGGLDFAKIYKATNLSDENAVFDLFHLMIIEFCKEFSSGKKISQKGLEILNF</sequence>
<evidence type="ECO:0000313" key="7">
    <source>
        <dbReference type="Proteomes" id="UP001173801"/>
    </source>
</evidence>
<evidence type="ECO:0000313" key="6">
    <source>
        <dbReference type="EMBL" id="MDL0088557.1"/>
    </source>
</evidence>
<dbReference type="InterPro" id="IPR023170">
    <property type="entry name" value="HhH_base_excis_C"/>
</dbReference>
<keyword evidence="4" id="KW-0411">Iron-sulfur</keyword>
<dbReference type="RefSeq" id="WP_284937212.1">
    <property type="nucleotide sequence ID" value="NZ_JANURM010000003.1"/>
</dbReference>
<dbReference type="CDD" id="cd00056">
    <property type="entry name" value="ENDO3c"/>
    <property type="match status" value="1"/>
</dbReference>
<dbReference type="PIRSF" id="PIRSF001435">
    <property type="entry name" value="Nth"/>
    <property type="match status" value="1"/>
</dbReference>
<dbReference type="PANTHER" id="PTHR10359">
    <property type="entry name" value="A/G-SPECIFIC ADENINE GLYCOSYLASE/ENDONUCLEASE III"/>
    <property type="match status" value="1"/>
</dbReference>
<keyword evidence="1" id="KW-0004">4Fe-4S</keyword>
<dbReference type="Gene3D" id="1.10.340.30">
    <property type="entry name" value="Hypothetical protein, domain 2"/>
    <property type="match status" value="1"/>
</dbReference>